<dbReference type="InterPro" id="IPR000182">
    <property type="entry name" value="GNAT_dom"/>
</dbReference>
<name>A0ABW3L0J8_9BACI</name>
<proteinExistence type="predicted"/>
<gene>
    <name evidence="2" type="ORF">ACFQ2J_10550</name>
</gene>
<dbReference type="EC" id="2.3.-.-" evidence="2"/>
<comment type="caution">
    <text evidence="2">The sequence shown here is derived from an EMBL/GenBank/DDBJ whole genome shotgun (WGS) entry which is preliminary data.</text>
</comment>
<sequence>MFTLKVNEELQLGLLQPHQAEEVFALVDGNRAHLREWLGWVDNVSSAKDYSEAIIPAWLQQFGENNGFNAGIYLNGSLVGMVSLHFINWKTKHTSIGYYLGRNVEGKGIITNCIEKLLSYSFTELGLNKVEIQCAEFNLRSRKIPERMGFKKEGINRDAEYINGKFNDIVTYSLLKREWQA</sequence>
<dbReference type="InterPro" id="IPR016181">
    <property type="entry name" value="Acyl_CoA_acyltransferase"/>
</dbReference>
<dbReference type="GO" id="GO:0016746">
    <property type="term" value="F:acyltransferase activity"/>
    <property type="evidence" value="ECO:0007669"/>
    <property type="project" value="UniProtKB-KW"/>
</dbReference>
<dbReference type="PANTHER" id="PTHR43441:SF12">
    <property type="entry name" value="RIBOSOMAL N-ACETYLTRANSFERASE YDAF-RELATED"/>
    <property type="match status" value="1"/>
</dbReference>
<keyword evidence="2" id="KW-0808">Transferase</keyword>
<dbReference type="Pfam" id="PF13302">
    <property type="entry name" value="Acetyltransf_3"/>
    <property type="match status" value="1"/>
</dbReference>
<reference evidence="3" key="1">
    <citation type="journal article" date="2019" name="Int. J. Syst. Evol. Microbiol.">
        <title>The Global Catalogue of Microorganisms (GCM) 10K type strain sequencing project: providing services to taxonomists for standard genome sequencing and annotation.</title>
        <authorList>
            <consortium name="The Broad Institute Genomics Platform"/>
            <consortium name="The Broad Institute Genome Sequencing Center for Infectious Disease"/>
            <person name="Wu L."/>
            <person name="Ma J."/>
        </authorList>
    </citation>
    <scope>NUCLEOTIDE SEQUENCE [LARGE SCALE GENOMIC DNA]</scope>
    <source>
        <strain evidence="3">CCUG 56607</strain>
    </source>
</reference>
<dbReference type="Proteomes" id="UP001596990">
    <property type="component" value="Unassembled WGS sequence"/>
</dbReference>
<dbReference type="RefSeq" id="WP_386059781.1">
    <property type="nucleotide sequence ID" value="NZ_JBHTKL010000005.1"/>
</dbReference>
<evidence type="ECO:0000313" key="2">
    <source>
        <dbReference type="EMBL" id="MFD1019612.1"/>
    </source>
</evidence>
<evidence type="ECO:0000313" key="3">
    <source>
        <dbReference type="Proteomes" id="UP001596990"/>
    </source>
</evidence>
<protein>
    <submittedName>
        <fullName evidence="2">GNAT family N-acetyltransferase</fullName>
        <ecNumber evidence="2">2.3.-.-</ecNumber>
    </submittedName>
</protein>
<dbReference type="PANTHER" id="PTHR43441">
    <property type="entry name" value="RIBOSOMAL-PROTEIN-SERINE ACETYLTRANSFERASE"/>
    <property type="match status" value="1"/>
</dbReference>
<accession>A0ABW3L0J8</accession>
<dbReference type="SUPFAM" id="SSF55729">
    <property type="entry name" value="Acyl-CoA N-acyltransferases (Nat)"/>
    <property type="match status" value="1"/>
</dbReference>
<organism evidence="2 3">
    <name type="scientific">Thalassobacillus hwangdonensis</name>
    <dbReference type="NCBI Taxonomy" id="546108"/>
    <lineage>
        <taxon>Bacteria</taxon>
        <taxon>Bacillati</taxon>
        <taxon>Bacillota</taxon>
        <taxon>Bacilli</taxon>
        <taxon>Bacillales</taxon>
        <taxon>Bacillaceae</taxon>
        <taxon>Thalassobacillus</taxon>
    </lineage>
</organism>
<dbReference type="PROSITE" id="PS51186">
    <property type="entry name" value="GNAT"/>
    <property type="match status" value="1"/>
</dbReference>
<keyword evidence="3" id="KW-1185">Reference proteome</keyword>
<keyword evidence="2" id="KW-0012">Acyltransferase</keyword>
<evidence type="ECO:0000259" key="1">
    <source>
        <dbReference type="PROSITE" id="PS51186"/>
    </source>
</evidence>
<feature type="domain" description="N-acetyltransferase" evidence="1">
    <location>
        <begin position="24"/>
        <end position="173"/>
    </location>
</feature>
<dbReference type="EMBL" id="JBHTKL010000005">
    <property type="protein sequence ID" value="MFD1019612.1"/>
    <property type="molecule type" value="Genomic_DNA"/>
</dbReference>
<dbReference type="Gene3D" id="3.40.630.30">
    <property type="match status" value="1"/>
</dbReference>
<dbReference type="InterPro" id="IPR051908">
    <property type="entry name" value="Ribosomal_N-acetyltransferase"/>
</dbReference>